<dbReference type="Proteomes" id="UP000286260">
    <property type="component" value="Unassembled WGS sequence"/>
</dbReference>
<dbReference type="Pfam" id="PF07940">
    <property type="entry name" value="Hepar_II_III_C"/>
    <property type="match status" value="1"/>
</dbReference>
<sequence length="609" mass="68371">MNKTLYLIFICLLLCAGTRLVAQTFDYNRVSGHPRLLMKQGEEQQIRESLKDNLEMQRVYKQIVGEADRLLVCPTLTYKKEGRRLLAVSREALKRIFDLSFVYRMTGEDKYRLRAEQEMVSVCSFGDWNPSHFLDVGEMTMAVAIGYDWLFDKLSPETRRVVRESILQKGFAPSNDKQYNWFLKAENNWNQVCNTGLVYGALALLDSDSKEAAAVIERAMSSVPLSMKVYAPDGNYPEGYNYWGYGTSFNVMLIAALESALGSDGGLSAVEGFMSSARFMQYMAGTTGLAFNFSDARETTQSFPAMFWYASKLGDPSLLWNEKIFLTREDTHFTAEEERFLPIILIYGSRFDMKEVTPPVSKIWTGHGKVPVALIRTGWDKGEGFYVGIKGGTASANHAHMDAGSFVFEAQGVRWAQDLGMQEYYSLEKEGVRLWNGDQDGQRWDVFRYNNFVHNTLTVNGEKHQVKGAVPILATYTKDARLGASLDMTSLFGSNLKKATREVVLVKERYLQVTDQVQAAGQPASVRWTMVTSATPKLLDSHTIELTKEGKKLHVIIDSPSAAAFSVVDNVPSHSYDAPNPGSVRIVFDVDVKAGRKETLKVRLVPVVE</sequence>
<dbReference type="Gene3D" id="1.50.10.100">
    <property type="entry name" value="Chondroitin AC/alginate lyase"/>
    <property type="match status" value="1"/>
</dbReference>
<name>A0A3R6B4H7_9BACT</name>
<comment type="subcellular location">
    <subcellularLocation>
        <location evidence="1">Cell envelope</location>
    </subcellularLocation>
</comment>
<dbReference type="AlphaFoldDB" id="A0A3R6B4H7"/>
<gene>
    <name evidence="3" type="ORF">DW828_16110</name>
</gene>
<dbReference type="SUPFAM" id="SSF48230">
    <property type="entry name" value="Chondroitin AC/alginate lyase"/>
    <property type="match status" value="1"/>
</dbReference>
<accession>A0A3R6B4H7</accession>
<dbReference type="InterPro" id="IPR008929">
    <property type="entry name" value="Chondroitin_lyas"/>
</dbReference>
<dbReference type="GO" id="GO:0030313">
    <property type="term" value="C:cell envelope"/>
    <property type="evidence" value="ECO:0007669"/>
    <property type="project" value="UniProtKB-SubCell"/>
</dbReference>
<dbReference type="PANTHER" id="PTHR38045:SF1">
    <property type="entry name" value="HEPARINASE II_III-LIKE PROTEIN"/>
    <property type="match status" value="1"/>
</dbReference>
<feature type="domain" description="Heparinase II/III-like C-terminal" evidence="2">
    <location>
        <begin position="388"/>
        <end position="596"/>
    </location>
</feature>
<dbReference type="Gene3D" id="2.70.98.70">
    <property type="match status" value="1"/>
</dbReference>
<dbReference type="GO" id="GO:0016829">
    <property type="term" value="F:lyase activity"/>
    <property type="evidence" value="ECO:0007669"/>
    <property type="project" value="InterPro"/>
</dbReference>
<evidence type="ECO:0000259" key="2">
    <source>
        <dbReference type="Pfam" id="PF07940"/>
    </source>
</evidence>
<dbReference type="RefSeq" id="WP_122204893.1">
    <property type="nucleotide sequence ID" value="NZ_QRPL01000021.1"/>
</dbReference>
<evidence type="ECO:0000313" key="3">
    <source>
        <dbReference type="EMBL" id="RHC81267.1"/>
    </source>
</evidence>
<dbReference type="InterPro" id="IPR012480">
    <property type="entry name" value="Hepar_II_III_C"/>
</dbReference>
<evidence type="ECO:0000256" key="1">
    <source>
        <dbReference type="ARBA" id="ARBA00004196"/>
    </source>
</evidence>
<comment type="caution">
    <text evidence="3">The sequence shown here is derived from an EMBL/GenBank/DDBJ whole genome shotgun (WGS) entry which is preliminary data.</text>
</comment>
<proteinExistence type="predicted"/>
<dbReference type="EMBL" id="QSII01000025">
    <property type="protein sequence ID" value="RHC81267.1"/>
    <property type="molecule type" value="Genomic_DNA"/>
</dbReference>
<dbReference type="PANTHER" id="PTHR38045">
    <property type="entry name" value="CHROMOSOME 1, WHOLE GENOME SHOTGUN SEQUENCE"/>
    <property type="match status" value="1"/>
</dbReference>
<reference evidence="3 4" key="1">
    <citation type="submission" date="2018-08" db="EMBL/GenBank/DDBJ databases">
        <title>A genome reference for cultivated species of the human gut microbiota.</title>
        <authorList>
            <person name="Zou Y."/>
            <person name="Xue W."/>
            <person name="Luo G."/>
        </authorList>
    </citation>
    <scope>NUCLEOTIDE SEQUENCE [LARGE SCALE GENOMIC DNA]</scope>
    <source>
        <strain evidence="3 4">AM34-17</strain>
    </source>
</reference>
<protein>
    <submittedName>
        <fullName evidence="3">Heparinase</fullName>
    </submittedName>
</protein>
<organism evidence="3 4">
    <name type="scientific">Parabacteroides merdae</name>
    <dbReference type="NCBI Taxonomy" id="46503"/>
    <lineage>
        <taxon>Bacteria</taxon>
        <taxon>Pseudomonadati</taxon>
        <taxon>Bacteroidota</taxon>
        <taxon>Bacteroidia</taxon>
        <taxon>Bacteroidales</taxon>
        <taxon>Tannerellaceae</taxon>
        <taxon>Parabacteroides</taxon>
    </lineage>
</organism>
<evidence type="ECO:0000313" key="4">
    <source>
        <dbReference type="Proteomes" id="UP000286260"/>
    </source>
</evidence>